<protein>
    <recommendedName>
        <fullName evidence="11">Carbamoyl phosphate synthase small chain</fullName>
        <ecNumber evidence="11">6.3.5.5</ecNumber>
    </recommendedName>
    <alternativeName>
        <fullName evidence="11">Carbamoyl phosphate synthetase glutamine chain</fullName>
    </alternativeName>
</protein>
<dbReference type="PRINTS" id="PR00099">
    <property type="entry name" value="CPSGATASE"/>
</dbReference>
<evidence type="ECO:0000313" key="14">
    <source>
        <dbReference type="Proteomes" id="UP000014417"/>
    </source>
</evidence>
<feature type="active site" evidence="11">
    <location>
        <position position="352"/>
    </location>
</feature>
<dbReference type="CDD" id="cd01744">
    <property type="entry name" value="GATase1_CPSase"/>
    <property type="match status" value="1"/>
</dbReference>
<evidence type="ECO:0000256" key="10">
    <source>
        <dbReference type="ARBA" id="ARBA00049285"/>
    </source>
</evidence>
<name>S2WYM1_9ACTN</name>
<dbReference type="PANTHER" id="PTHR43418">
    <property type="entry name" value="MULTIFUNCTIONAL TRYPTOPHAN BIOSYNTHESIS PROTEIN-RELATED"/>
    <property type="match status" value="1"/>
</dbReference>
<comment type="catalytic activity">
    <reaction evidence="9 11">
        <text>hydrogencarbonate + L-glutamine + 2 ATP + H2O = carbamoyl phosphate + L-glutamate + 2 ADP + phosphate + 2 H(+)</text>
        <dbReference type="Rhea" id="RHEA:18633"/>
        <dbReference type="ChEBI" id="CHEBI:15377"/>
        <dbReference type="ChEBI" id="CHEBI:15378"/>
        <dbReference type="ChEBI" id="CHEBI:17544"/>
        <dbReference type="ChEBI" id="CHEBI:29985"/>
        <dbReference type="ChEBI" id="CHEBI:30616"/>
        <dbReference type="ChEBI" id="CHEBI:43474"/>
        <dbReference type="ChEBI" id="CHEBI:58228"/>
        <dbReference type="ChEBI" id="CHEBI:58359"/>
        <dbReference type="ChEBI" id="CHEBI:456216"/>
        <dbReference type="EC" id="6.3.5.5"/>
    </reaction>
</comment>
<dbReference type="PANTHER" id="PTHR43418:SF7">
    <property type="entry name" value="CARBAMOYL-PHOSPHATE SYNTHASE SMALL CHAIN"/>
    <property type="match status" value="1"/>
</dbReference>
<comment type="similarity">
    <text evidence="3 11">Belongs to the CarA family.</text>
</comment>
<dbReference type="PRINTS" id="PR00096">
    <property type="entry name" value="GATASE"/>
</dbReference>
<dbReference type="InterPro" id="IPR050472">
    <property type="entry name" value="Anth_synth/Amidotransfase"/>
</dbReference>
<sequence>MNFNRQPAILVLEDGRVFHGRRFGATGETYGEGVFSTGMSGYQETLTDPSYFRQIVVATAPHIGNTGWNDQDDESNRIWVAGYVVRDPARVVSNWRADRSLEDELINQGIVGICDLDTRALTIHLRESGAMRMAISSEDTDEKKLLEKVRHQPRMAGANLVQEVTASLPYVVPAMGEKKFVVAALDLGIKANTPREMAKRGIETHIFPAGTEWEEIFKVNPDGFFISNGPGDPATADQEVELTKRVLEEGLPLFGICFGNQILGRALGFDTYKLKYGHRGINQPVLERETGRIDITAHNHGFALDVPLDKTTKTEFGEVKVSHICLNDDVVEGLELHKDGKLRAFSVQYHPEAAAGPHDAEHLFDRFVRLMQNA</sequence>
<dbReference type="Gene3D" id="3.50.30.20">
    <property type="entry name" value="Carbamoyl-phosphate synthase small subunit, N-terminal domain"/>
    <property type="match status" value="1"/>
</dbReference>
<dbReference type="GO" id="GO:0004088">
    <property type="term" value="F:carbamoyl-phosphate synthase (glutamine-hydrolyzing) activity"/>
    <property type="evidence" value="ECO:0007669"/>
    <property type="project" value="UniProtKB-UniRule"/>
</dbReference>
<dbReference type="AlphaFoldDB" id="S2WYM1"/>
<reference evidence="13 14" key="1">
    <citation type="submission" date="2013-04" db="EMBL/GenBank/DDBJ databases">
        <title>The Genome Sequence of Propionimicrobium lymphophilum ACS-093-V-SCH5.</title>
        <authorList>
            <consortium name="The Broad Institute Genomics Platform"/>
            <person name="Earl A."/>
            <person name="Ward D."/>
            <person name="Feldgarden M."/>
            <person name="Gevers D."/>
            <person name="Saerens B."/>
            <person name="Vaneechoutte M."/>
            <person name="Walker B."/>
            <person name="Young S."/>
            <person name="Zeng Q."/>
            <person name="Gargeya S."/>
            <person name="Fitzgerald M."/>
            <person name="Haas B."/>
            <person name="Abouelleil A."/>
            <person name="Allen A.W."/>
            <person name="Alvarado L."/>
            <person name="Arachchi H.M."/>
            <person name="Berlin A.M."/>
            <person name="Chapman S.B."/>
            <person name="Gainer-Dewar J."/>
            <person name="Goldberg J."/>
            <person name="Griggs A."/>
            <person name="Gujja S."/>
            <person name="Hansen M."/>
            <person name="Howarth C."/>
            <person name="Imamovic A."/>
            <person name="Ireland A."/>
            <person name="Larimer J."/>
            <person name="McCowan C."/>
            <person name="Murphy C."/>
            <person name="Pearson M."/>
            <person name="Poon T.W."/>
            <person name="Priest M."/>
            <person name="Roberts A."/>
            <person name="Saif S."/>
            <person name="Shea T."/>
            <person name="Sisk P."/>
            <person name="Sykes S."/>
            <person name="Wortman J."/>
            <person name="Nusbaum C."/>
            <person name="Birren B."/>
        </authorList>
    </citation>
    <scope>NUCLEOTIDE SEQUENCE [LARGE SCALE GENOMIC DNA]</scope>
    <source>
        <strain evidence="13 14">ACS-093-V-SCH5</strain>
    </source>
</reference>
<evidence type="ECO:0000256" key="3">
    <source>
        <dbReference type="ARBA" id="ARBA00007800"/>
    </source>
</evidence>
<dbReference type="InterPro" id="IPR017926">
    <property type="entry name" value="GATASE"/>
</dbReference>
<comment type="caution">
    <text evidence="13">The sequence shown here is derived from an EMBL/GenBank/DDBJ whole genome shotgun (WGS) entry which is preliminary data.</text>
</comment>
<dbReference type="UniPathway" id="UPA00068">
    <property type="reaction ID" value="UER00171"/>
</dbReference>
<evidence type="ECO:0000259" key="12">
    <source>
        <dbReference type="SMART" id="SM01097"/>
    </source>
</evidence>
<comment type="pathway">
    <text evidence="1 11">Pyrimidine metabolism; UMP biosynthesis via de novo pathway; (S)-dihydroorotate from bicarbonate: step 1/3.</text>
</comment>
<feature type="binding site" evidence="11">
    <location>
        <position position="258"/>
    </location>
    <ligand>
        <name>L-glutamine</name>
        <dbReference type="ChEBI" id="CHEBI:58359"/>
    </ligand>
</feature>
<evidence type="ECO:0000256" key="2">
    <source>
        <dbReference type="ARBA" id="ARBA00005077"/>
    </source>
</evidence>
<evidence type="ECO:0000256" key="4">
    <source>
        <dbReference type="ARBA" id="ARBA00022598"/>
    </source>
</evidence>
<organism evidence="13 14">
    <name type="scientific">Propionimicrobium lymphophilum ACS-093-V-SCH5</name>
    <dbReference type="NCBI Taxonomy" id="883161"/>
    <lineage>
        <taxon>Bacteria</taxon>
        <taxon>Bacillati</taxon>
        <taxon>Actinomycetota</taxon>
        <taxon>Actinomycetes</taxon>
        <taxon>Propionibacteriales</taxon>
        <taxon>Propionibacteriaceae</taxon>
        <taxon>Propionimicrobium</taxon>
    </lineage>
</organism>
<comment type="function">
    <text evidence="11">Small subunit of the glutamine-dependent carbamoyl phosphate synthetase (CPSase). CPSase catalyzes the formation of carbamoyl phosphate from the ammonia moiety of glutamine, carbonate, and phosphate donated by ATP, constituting the first step of 2 biosynthetic pathways, one leading to arginine and/or urea and the other to pyrimidine nucleotides. The small subunit (glutamine amidotransferase) binds and cleaves glutamine to supply the large subunit with the substrate ammonia.</text>
</comment>
<dbReference type="EC" id="6.3.5.5" evidence="11"/>
<dbReference type="InterPro" id="IPR002474">
    <property type="entry name" value="CarbamoylP_synth_ssu_N"/>
</dbReference>
<dbReference type="OrthoDB" id="9804328at2"/>
<proteinExistence type="inferred from homology"/>
<dbReference type="HAMAP" id="MF_01209">
    <property type="entry name" value="CPSase_S_chain"/>
    <property type="match status" value="1"/>
</dbReference>
<dbReference type="Pfam" id="PF00988">
    <property type="entry name" value="CPSase_sm_chain"/>
    <property type="match status" value="1"/>
</dbReference>
<dbReference type="PRINTS" id="PR00097">
    <property type="entry name" value="ANTSNTHASEII"/>
</dbReference>
<dbReference type="PATRIC" id="fig|883161.3.peg.1129"/>
<evidence type="ECO:0000256" key="9">
    <source>
        <dbReference type="ARBA" id="ARBA00048816"/>
    </source>
</evidence>
<keyword evidence="7 11" id="KW-0315">Glutamine amidotransferase</keyword>
<dbReference type="GO" id="GO:0005524">
    <property type="term" value="F:ATP binding"/>
    <property type="evidence" value="ECO:0007669"/>
    <property type="project" value="UniProtKB-UniRule"/>
</dbReference>
<feature type="binding site" evidence="11">
    <location>
        <position position="301"/>
    </location>
    <ligand>
        <name>L-glutamine</name>
        <dbReference type="ChEBI" id="CHEBI:58359"/>
    </ligand>
</feature>
<dbReference type="SUPFAM" id="SSF52317">
    <property type="entry name" value="Class I glutamine amidotransferase-like"/>
    <property type="match status" value="1"/>
</dbReference>
<dbReference type="FunFam" id="3.50.30.20:FF:000001">
    <property type="entry name" value="Carbamoyl-phosphate synthase small chain"/>
    <property type="match status" value="1"/>
</dbReference>
<dbReference type="InterPro" id="IPR036480">
    <property type="entry name" value="CarbP_synth_ssu_N_sf"/>
</dbReference>
<dbReference type="GO" id="GO:0044205">
    <property type="term" value="P:'de novo' UMP biosynthetic process"/>
    <property type="evidence" value="ECO:0007669"/>
    <property type="project" value="UniProtKB-UniRule"/>
</dbReference>
<evidence type="ECO:0000256" key="7">
    <source>
        <dbReference type="ARBA" id="ARBA00022962"/>
    </source>
</evidence>
<comment type="pathway">
    <text evidence="2 11">Amino-acid biosynthesis; L-arginine biosynthesis; carbamoyl phosphate from bicarbonate: step 1/1.</text>
</comment>
<keyword evidence="5 11" id="KW-0547">Nucleotide-binding</keyword>
<comment type="subunit">
    <text evidence="11">Composed of two chains; the small (or glutamine) chain promotes the hydrolysis of glutamine to ammonia, which is used by the large (or ammonia) chain to synthesize carbamoyl phosphate. Tetramer of heterodimers (alpha,beta)4.</text>
</comment>
<dbReference type="PROSITE" id="PS51273">
    <property type="entry name" value="GATASE_TYPE_1"/>
    <property type="match status" value="1"/>
</dbReference>
<evidence type="ECO:0000256" key="11">
    <source>
        <dbReference type="HAMAP-Rule" id="MF_01209"/>
    </source>
</evidence>
<dbReference type="GO" id="GO:0006207">
    <property type="term" value="P:'de novo' pyrimidine nucleobase biosynthetic process"/>
    <property type="evidence" value="ECO:0007669"/>
    <property type="project" value="InterPro"/>
</dbReference>
<feature type="binding site" evidence="11">
    <location>
        <position position="261"/>
    </location>
    <ligand>
        <name>L-glutamine</name>
        <dbReference type="ChEBI" id="CHEBI:58359"/>
    </ligand>
</feature>
<dbReference type="GO" id="GO:0006526">
    <property type="term" value="P:L-arginine biosynthetic process"/>
    <property type="evidence" value="ECO:0007669"/>
    <property type="project" value="UniProtKB-UniRule"/>
</dbReference>
<keyword evidence="11" id="KW-0028">Amino-acid biosynthesis</keyword>
<dbReference type="Pfam" id="PF00117">
    <property type="entry name" value="GATase"/>
    <property type="match status" value="1"/>
</dbReference>
<evidence type="ECO:0000313" key="13">
    <source>
        <dbReference type="EMBL" id="EPD32829.1"/>
    </source>
</evidence>
<feature type="active site" evidence="11">
    <location>
        <position position="350"/>
    </location>
</feature>
<dbReference type="InterPro" id="IPR029062">
    <property type="entry name" value="Class_I_gatase-like"/>
</dbReference>
<dbReference type="SUPFAM" id="SSF52021">
    <property type="entry name" value="Carbamoyl phosphate synthetase, small subunit N-terminal domain"/>
    <property type="match status" value="1"/>
</dbReference>
<dbReference type="InterPro" id="IPR035686">
    <property type="entry name" value="CPSase_GATase1"/>
</dbReference>
<dbReference type="Gene3D" id="3.40.50.880">
    <property type="match status" value="1"/>
</dbReference>
<dbReference type="STRING" id="883161.HMPREF9306_01136"/>
<keyword evidence="6 11" id="KW-0067">ATP-binding</keyword>
<keyword evidence="14" id="KW-1185">Reference proteome</keyword>
<dbReference type="GO" id="GO:0004359">
    <property type="term" value="F:glutaminase activity"/>
    <property type="evidence" value="ECO:0007669"/>
    <property type="project" value="RHEA"/>
</dbReference>
<evidence type="ECO:0000256" key="6">
    <source>
        <dbReference type="ARBA" id="ARBA00022840"/>
    </source>
</evidence>
<dbReference type="NCBIfam" id="NF009475">
    <property type="entry name" value="PRK12838.1"/>
    <property type="match status" value="1"/>
</dbReference>
<dbReference type="NCBIfam" id="TIGR01368">
    <property type="entry name" value="CPSaseIIsmall"/>
    <property type="match status" value="1"/>
</dbReference>
<feature type="binding site" evidence="11">
    <location>
        <position position="302"/>
    </location>
    <ligand>
        <name>L-glutamine</name>
        <dbReference type="ChEBI" id="CHEBI:58359"/>
    </ligand>
</feature>
<keyword evidence="4 11" id="KW-0436">Ligase</keyword>
<feature type="binding site" evidence="11">
    <location>
        <position position="50"/>
    </location>
    <ligand>
        <name>L-glutamine</name>
        <dbReference type="ChEBI" id="CHEBI:58359"/>
    </ligand>
</feature>
<feature type="binding site" evidence="11">
    <location>
        <position position="299"/>
    </location>
    <ligand>
        <name>L-glutamine</name>
        <dbReference type="ChEBI" id="CHEBI:58359"/>
    </ligand>
</feature>
<evidence type="ECO:0000256" key="1">
    <source>
        <dbReference type="ARBA" id="ARBA00004812"/>
    </source>
</evidence>
<feature type="region of interest" description="CPSase" evidence="11">
    <location>
        <begin position="1"/>
        <end position="178"/>
    </location>
</feature>
<dbReference type="UniPathway" id="UPA00070">
    <property type="reaction ID" value="UER00115"/>
</dbReference>
<dbReference type="RefSeq" id="WP_016455969.1">
    <property type="nucleotide sequence ID" value="NZ_KE150269.1"/>
</dbReference>
<feature type="active site" description="Nucleophile" evidence="11">
    <location>
        <position position="257"/>
    </location>
</feature>
<accession>S2WYM1</accession>
<keyword evidence="11" id="KW-0055">Arginine biosynthesis</keyword>
<feature type="domain" description="Carbamoyl-phosphate synthase small subunit N-terminal" evidence="12">
    <location>
        <begin position="6"/>
        <end position="136"/>
    </location>
</feature>
<feature type="binding site" evidence="11">
    <location>
        <position position="229"/>
    </location>
    <ligand>
        <name>L-glutamine</name>
        <dbReference type="ChEBI" id="CHEBI:58359"/>
    </ligand>
</feature>
<evidence type="ECO:0000256" key="5">
    <source>
        <dbReference type="ARBA" id="ARBA00022741"/>
    </source>
</evidence>
<dbReference type="GO" id="GO:0006541">
    <property type="term" value="P:glutamine metabolic process"/>
    <property type="evidence" value="ECO:0007669"/>
    <property type="project" value="InterPro"/>
</dbReference>
<keyword evidence="8 11" id="KW-0665">Pyrimidine biosynthesis</keyword>
<gene>
    <name evidence="11" type="primary">carA</name>
    <name evidence="13" type="ORF">HMPREF9306_01136</name>
</gene>
<dbReference type="InterPro" id="IPR006274">
    <property type="entry name" value="CarbamoylP_synth_ssu"/>
</dbReference>
<evidence type="ECO:0000256" key="8">
    <source>
        <dbReference type="ARBA" id="ARBA00022975"/>
    </source>
</evidence>
<feature type="binding site" evidence="11">
    <location>
        <position position="231"/>
    </location>
    <ligand>
        <name>L-glutamine</name>
        <dbReference type="ChEBI" id="CHEBI:58359"/>
    </ligand>
</feature>
<dbReference type="HOGENOM" id="CLU_035901_2_1_11"/>
<dbReference type="EMBL" id="AGZR01000006">
    <property type="protein sequence ID" value="EPD32829.1"/>
    <property type="molecule type" value="Genomic_DNA"/>
</dbReference>
<comment type="catalytic activity">
    <reaction evidence="10 11">
        <text>L-glutamine + H2O = L-glutamate + NH4(+)</text>
        <dbReference type="Rhea" id="RHEA:15889"/>
        <dbReference type="ChEBI" id="CHEBI:15377"/>
        <dbReference type="ChEBI" id="CHEBI:28938"/>
        <dbReference type="ChEBI" id="CHEBI:29985"/>
        <dbReference type="ChEBI" id="CHEBI:58359"/>
    </reaction>
</comment>
<dbReference type="Proteomes" id="UP000014417">
    <property type="component" value="Unassembled WGS sequence"/>
</dbReference>
<dbReference type="SMART" id="SM01097">
    <property type="entry name" value="CPSase_sm_chain"/>
    <property type="match status" value="1"/>
</dbReference>